<gene>
    <name evidence="5" type="ORF">UABAM_03817</name>
</gene>
<sequence>MENEKGQIQSAEIVKTETGRQYHVNLAPGEVAPYIMLCGDPARAKRVSQLFDEVELTRQNREYISFTGKYKNMPVTVMGTGIGCGNMEIAVIELLQCVDNPVIIRVGSCGTLQEDIELGDLIITTGSVRLENVSTYFVPEGYPALAHIDTIWALQKACAEQNFRHHSGLTACSPGFYGGQGRHVPGFPPRKPHLLDELGKLKVKNFEMETSVLLTMSHLGGARAGTVCAAYANRTKNTFISPEDKDSAEMNCILAGLGALLELHKTDQIRKEKNNEQWYPWLT</sequence>
<evidence type="ECO:0000259" key="4">
    <source>
        <dbReference type="Pfam" id="PF01048"/>
    </source>
</evidence>
<reference evidence="5 6" key="1">
    <citation type="submission" date="2019-08" db="EMBL/GenBank/DDBJ databases">
        <title>Complete genome sequence of Candidatus Uab amorphum.</title>
        <authorList>
            <person name="Shiratori T."/>
            <person name="Suzuki S."/>
            <person name="Kakizawa Y."/>
            <person name="Ishida K."/>
        </authorList>
    </citation>
    <scope>NUCLEOTIDE SEQUENCE [LARGE SCALE GENOMIC DNA]</scope>
    <source>
        <strain evidence="5 6">SRT547</strain>
    </source>
</reference>
<dbReference type="RefSeq" id="WP_151969552.1">
    <property type="nucleotide sequence ID" value="NZ_AP019860.1"/>
</dbReference>
<dbReference type="AlphaFoldDB" id="A0A5S9IPS8"/>
<dbReference type="GO" id="GO:0004850">
    <property type="term" value="F:uridine phosphorylase activity"/>
    <property type="evidence" value="ECO:0007669"/>
    <property type="project" value="UniProtKB-EC"/>
</dbReference>
<dbReference type="Pfam" id="PF01048">
    <property type="entry name" value="PNP_UDP_1"/>
    <property type="match status" value="1"/>
</dbReference>
<evidence type="ECO:0000256" key="1">
    <source>
        <dbReference type="ARBA" id="ARBA00011888"/>
    </source>
</evidence>
<dbReference type="OrthoDB" id="9772602at2"/>
<comment type="catalytic activity">
    <reaction evidence="3">
        <text>uridine + phosphate = alpha-D-ribose 1-phosphate + uracil</text>
        <dbReference type="Rhea" id="RHEA:24388"/>
        <dbReference type="ChEBI" id="CHEBI:16704"/>
        <dbReference type="ChEBI" id="CHEBI:17568"/>
        <dbReference type="ChEBI" id="CHEBI:43474"/>
        <dbReference type="ChEBI" id="CHEBI:57720"/>
        <dbReference type="EC" id="2.4.2.3"/>
    </reaction>
</comment>
<evidence type="ECO:0000313" key="6">
    <source>
        <dbReference type="Proteomes" id="UP000326354"/>
    </source>
</evidence>
<dbReference type="InterPro" id="IPR035994">
    <property type="entry name" value="Nucleoside_phosphorylase_sf"/>
</dbReference>
<dbReference type="Gene3D" id="3.40.50.1580">
    <property type="entry name" value="Nucleoside phosphorylase domain"/>
    <property type="match status" value="1"/>
</dbReference>
<dbReference type="EMBL" id="AP019860">
    <property type="protein sequence ID" value="BBM85450.1"/>
    <property type="molecule type" value="Genomic_DNA"/>
</dbReference>
<dbReference type="GO" id="GO:0005829">
    <property type="term" value="C:cytosol"/>
    <property type="evidence" value="ECO:0007669"/>
    <property type="project" value="TreeGrafter"/>
</dbReference>
<dbReference type="GO" id="GO:0006218">
    <property type="term" value="P:uridine catabolic process"/>
    <property type="evidence" value="ECO:0007669"/>
    <property type="project" value="TreeGrafter"/>
</dbReference>
<evidence type="ECO:0000256" key="2">
    <source>
        <dbReference type="ARBA" id="ARBA00021980"/>
    </source>
</evidence>
<feature type="domain" description="Nucleoside phosphorylase" evidence="4">
    <location>
        <begin position="34"/>
        <end position="232"/>
    </location>
</feature>
<protein>
    <recommendedName>
        <fullName evidence="2">Uridine phosphorylase</fullName>
        <ecNumber evidence="1">2.4.2.3</ecNumber>
    </recommendedName>
</protein>
<evidence type="ECO:0000313" key="5">
    <source>
        <dbReference type="EMBL" id="BBM85450.1"/>
    </source>
</evidence>
<keyword evidence="6" id="KW-1185">Reference proteome</keyword>
<proteinExistence type="predicted"/>
<name>A0A5S9IPS8_UABAM</name>
<organism evidence="5 6">
    <name type="scientific">Uabimicrobium amorphum</name>
    <dbReference type="NCBI Taxonomy" id="2596890"/>
    <lineage>
        <taxon>Bacteria</taxon>
        <taxon>Pseudomonadati</taxon>
        <taxon>Planctomycetota</taxon>
        <taxon>Candidatus Uabimicrobiia</taxon>
        <taxon>Candidatus Uabimicrobiales</taxon>
        <taxon>Candidatus Uabimicrobiaceae</taxon>
        <taxon>Candidatus Uabimicrobium</taxon>
    </lineage>
</organism>
<dbReference type="KEGG" id="uam:UABAM_03817"/>
<dbReference type="PANTHER" id="PTHR43691">
    <property type="entry name" value="URIDINE PHOSPHORYLASE"/>
    <property type="match status" value="1"/>
</dbReference>
<dbReference type="Proteomes" id="UP000326354">
    <property type="component" value="Chromosome"/>
</dbReference>
<dbReference type="PANTHER" id="PTHR43691:SF11">
    <property type="entry name" value="FI09636P-RELATED"/>
    <property type="match status" value="1"/>
</dbReference>
<dbReference type="SUPFAM" id="SSF53167">
    <property type="entry name" value="Purine and uridine phosphorylases"/>
    <property type="match status" value="1"/>
</dbReference>
<dbReference type="CDD" id="cd17767">
    <property type="entry name" value="UP_EcUdp-like"/>
    <property type="match status" value="1"/>
</dbReference>
<accession>A0A5S9IPS8</accession>
<dbReference type="EC" id="2.4.2.3" evidence="1"/>
<evidence type="ECO:0000256" key="3">
    <source>
        <dbReference type="ARBA" id="ARBA00048447"/>
    </source>
</evidence>
<dbReference type="InterPro" id="IPR000845">
    <property type="entry name" value="Nucleoside_phosphorylase_d"/>
</dbReference>